<dbReference type="InterPro" id="IPR005828">
    <property type="entry name" value="MFS_sugar_transport-like"/>
</dbReference>
<dbReference type="Pfam" id="PF00083">
    <property type="entry name" value="Sugar_tr"/>
    <property type="match status" value="1"/>
</dbReference>
<feature type="transmembrane region" description="Helical" evidence="6">
    <location>
        <begin position="368"/>
        <end position="391"/>
    </location>
</feature>
<evidence type="ECO:0000256" key="6">
    <source>
        <dbReference type="SAM" id="Phobius"/>
    </source>
</evidence>
<feature type="transmembrane region" description="Helical" evidence="6">
    <location>
        <begin position="429"/>
        <end position="452"/>
    </location>
</feature>
<proteinExistence type="predicted"/>
<dbReference type="SUPFAM" id="SSF103473">
    <property type="entry name" value="MFS general substrate transporter"/>
    <property type="match status" value="1"/>
</dbReference>
<protein>
    <recommendedName>
        <fullName evidence="7">Major facilitator superfamily (MFS) profile domain-containing protein</fullName>
    </recommendedName>
</protein>
<dbReference type="WBParaSite" id="MBELARI_LOCUS7920">
    <property type="protein sequence ID" value="MBELARI_LOCUS7920"/>
    <property type="gene ID" value="MBELARI_LOCUS7920"/>
</dbReference>
<dbReference type="PANTHER" id="PTHR24064">
    <property type="entry name" value="SOLUTE CARRIER FAMILY 22 MEMBER"/>
    <property type="match status" value="1"/>
</dbReference>
<organism evidence="8 9">
    <name type="scientific">Mesorhabditis belari</name>
    <dbReference type="NCBI Taxonomy" id="2138241"/>
    <lineage>
        <taxon>Eukaryota</taxon>
        <taxon>Metazoa</taxon>
        <taxon>Ecdysozoa</taxon>
        <taxon>Nematoda</taxon>
        <taxon>Chromadorea</taxon>
        <taxon>Rhabditida</taxon>
        <taxon>Rhabditina</taxon>
        <taxon>Rhabditomorpha</taxon>
        <taxon>Rhabditoidea</taxon>
        <taxon>Rhabditidae</taxon>
        <taxon>Mesorhabditinae</taxon>
        <taxon>Mesorhabditis</taxon>
    </lineage>
</organism>
<dbReference type="GO" id="GO:0016020">
    <property type="term" value="C:membrane"/>
    <property type="evidence" value="ECO:0007669"/>
    <property type="project" value="UniProtKB-SubCell"/>
</dbReference>
<name>A0AAF3FMD0_9BILA</name>
<sequence>MLEIVMISECGNLLFMVFGGAAPTLQGCHGQNHTLLLSQEAICDLYHSGSCLPIVDHQFYSVNVEFELLCGDAGKVKDSTSYQMVGYLIGSLVWGQVSDVFGRRWPMLITLLINGVIGVGSAFAPTLFLFTVLRTLVCIVFTGHLVISMVYFCEIFPSKHRLWLAFVLNWSPNLIIVAGIAWLCGDWRSFSLVINALCFVAAAIMWYCSESPHYLLRRGRVNDAMEAVKRIYRIDRAELDEKELERVFDKEREQLALIPKESFSFPHLFCTWKLAGYTWAVFLSYFSASLVNYALLFNMETMSGSVYVNTFFMGLFRLLINLCSAGADLSFEWLGRKTAHKFFCLYAGGTLIIALVADLMGLNNAWESVIRFMLLSTASMVCQMYAVVSVVCNEVFPTPIRNVAYAMTQLSESSATIVAPQLYQLSVLGSWVPLVVMIVLVFGDFLSFHFAIPESKGKPLADRMPEGEERVGVFRKKSKVSPPDSTITSGYSSPQHKLSFQQA</sequence>
<feature type="transmembrane region" description="Helical" evidence="6">
    <location>
        <begin position="189"/>
        <end position="208"/>
    </location>
</feature>
<evidence type="ECO:0000256" key="1">
    <source>
        <dbReference type="ARBA" id="ARBA00004141"/>
    </source>
</evidence>
<dbReference type="Gene3D" id="1.20.1250.20">
    <property type="entry name" value="MFS general substrate transporter like domains"/>
    <property type="match status" value="1"/>
</dbReference>
<evidence type="ECO:0000313" key="9">
    <source>
        <dbReference type="WBParaSite" id="MBELARI_LOCUS7920"/>
    </source>
</evidence>
<feature type="region of interest" description="Disordered" evidence="5">
    <location>
        <begin position="458"/>
        <end position="503"/>
    </location>
</feature>
<feature type="transmembrane region" description="Helical" evidence="6">
    <location>
        <begin position="307"/>
        <end position="331"/>
    </location>
</feature>
<evidence type="ECO:0000259" key="7">
    <source>
        <dbReference type="PROSITE" id="PS50850"/>
    </source>
</evidence>
<dbReference type="Proteomes" id="UP000887575">
    <property type="component" value="Unassembled WGS sequence"/>
</dbReference>
<feature type="domain" description="Major facilitator superfamily (MFS) profile" evidence="7">
    <location>
        <begin position="1"/>
        <end position="456"/>
    </location>
</feature>
<dbReference type="GO" id="GO:0022857">
    <property type="term" value="F:transmembrane transporter activity"/>
    <property type="evidence" value="ECO:0007669"/>
    <property type="project" value="InterPro"/>
</dbReference>
<feature type="transmembrane region" description="Helical" evidence="6">
    <location>
        <begin position="130"/>
        <end position="153"/>
    </location>
</feature>
<keyword evidence="4 6" id="KW-0472">Membrane</keyword>
<feature type="transmembrane region" description="Helical" evidence="6">
    <location>
        <begin position="162"/>
        <end position="183"/>
    </location>
</feature>
<keyword evidence="3 6" id="KW-1133">Transmembrane helix</keyword>
<keyword evidence="8" id="KW-1185">Reference proteome</keyword>
<reference evidence="9" key="1">
    <citation type="submission" date="2024-02" db="UniProtKB">
        <authorList>
            <consortium name="WormBaseParasite"/>
        </authorList>
    </citation>
    <scope>IDENTIFICATION</scope>
</reference>
<evidence type="ECO:0000313" key="8">
    <source>
        <dbReference type="Proteomes" id="UP000887575"/>
    </source>
</evidence>
<evidence type="ECO:0000256" key="2">
    <source>
        <dbReference type="ARBA" id="ARBA00022692"/>
    </source>
</evidence>
<comment type="subcellular location">
    <subcellularLocation>
        <location evidence="1">Membrane</location>
        <topology evidence="1">Multi-pass membrane protein</topology>
    </subcellularLocation>
</comment>
<feature type="compositionally biased region" description="Polar residues" evidence="5">
    <location>
        <begin position="483"/>
        <end position="503"/>
    </location>
</feature>
<dbReference type="PROSITE" id="PS50850">
    <property type="entry name" value="MFS"/>
    <property type="match status" value="1"/>
</dbReference>
<feature type="transmembrane region" description="Helical" evidence="6">
    <location>
        <begin position="105"/>
        <end position="124"/>
    </location>
</feature>
<dbReference type="AlphaFoldDB" id="A0AAF3FMD0"/>
<evidence type="ECO:0000256" key="5">
    <source>
        <dbReference type="SAM" id="MobiDB-lite"/>
    </source>
</evidence>
<evidence type="ECO:0000256" key="4">
    <source>
        <dbReference type="ARBA" id="ARBA00023136"/>
    </source>
</evidence>
<dbReference type="InterPro" id="IPR020846">
    <property type="entry name" value="MFS_dom"/>
</dbReference>
<keyword evidence="2 6" id="KW-0812">Transmembrane</keyword>
<dbReference type="InterPro" id="IPR036259">
    <property type="entry name" value="MFS_trans_sf"/>
</dbReference>
<accession>A0AAF3FMD0</accession>
<feature type="transmembrane region" description="Helical" evidence="6">
    <location>
        <begin position="343"/>
        <end position="362"/>
    </location>
</feature>
<feature type="compositionally biased region" description="Basic and acidic residues" evidence="5">
    <location>
        <begin position="458"/>
        <end position="472"/>
    </location>
</feature>
<evidence type="ECO:0000256" key="3">
    <source>
        <dbReference type="ARBA" id="ARBA00022989"/>
    </source>
</evidence>
<feature type="transmembrane region" description="Helical" evidence="6">
    <location>
        <begin position="274"/>
        <end position="295"/>
    </location>
</feature>